<dbReference type="STRING" id="1045774.SAMN05421872_103332"/>
<dbReference type="PANTHER" id="PTHR35908:SF1">
    <property type="entry name" value="CONSERVED PROTEIN"/>
    <property type="match status" value="1"/>
</dbReference>
<dbReference type="Pfam" id="PF01329">
    <property type="entry name" value="Pterin_4a"/>
    <property type="match status" value="1"/>
</dbReference>
<evidence type="ECO:0000313" key="8">
    <source>
        <dbReference type="Proteomes" id="UP000199034"/>
    </source>
</evidence>
<evidence type="ECO:0000256" key="4">
    <source>
        <dbReference type="ARBA" id="ARBA00021735"/>
    </source>
</evidence>
<dbReference type="Proteomes" id="UP000199034">
    <property type="component" value="Unassembled WGS sequence"/>
</dbReference>
<comment type="catalytic activity">
    <reaction evidence="1">
        <text>(4aS,6R)-4a-hydroxy-L-erythro-5,6,7,8-tetrahydrobiopterin = (6R)-L-erythro-6,7-dihydrobiopterin + H2O</text>
        <dbReference type="Rhea" id="RHEA:11920"/>
        <dbReference type="ChEBI" id="CHEBI:15377"/>
        <dbReference type="ChEBI" id="CHEBI:15642"/>
        <dbReference type="ChEBI" id="CHEBI:43120"/>
        <dbReference type="EC" id="4.2.1.96"/>
    </reaction>
</comment>
<sequence length="226" mass="24565">MSIPEADKERLDGHAVEAELLEDWRVMFSALHARFRTGDFATGLALVNAIGEAAEAANHHPDVDLTYPLVTVRLASHDVGGITARDVRLARAISDAAGRLGADADPAGVSVTELALDTHDRHEIMPFWAAVLGYETSAGDDRELVDPDGSRPTLWFQESDHRSPEGVEQRFHLDVRVPPETAEQRIRAAVDAGGRLVSDGRAPSYWVLADAQGNQACITTWLGREV</sequence>
<evidence type="ECO:0000256" key="2">
    <source>
        <dbReference type="ARBA" id="ARBA00006472"/>
    </source>
</evidence>
<evidence type="ECO:0000256" key="1">
    <source>
        <dbReference type="ARBA" id="ARBA00001554"/>
    </source>
</evidence>
<keyword evidence="8" id="KW-1185">Reference proteome</keyword>
<dbReference type="SUPFAM" id="SSF54593">
    <property type="entry name" value="Glyoxalase/Bleomycin resistance protein/Dihydroxybiphenyl dioxygenase"/>
    <property type="match status" value="1"/>
</dbReference>
<dbReference type="EC" id="4.2.1.96" evidence="3"/>
<dbReference type="OrthoDB" id="15077at2"/>
<evidence type="ECO:0000256" key="3">
    <source>
        <dbReference type="ARBA" id="ARBA00013252"/>
    </source>
</evidence>
<organism evidence="7 8">
    <name type="scientific">Nocardioides lianchengensis</name>
    <dbReference type="NCBI Taxonomy" id="1045774"/>
    <lineage>
        <taxon>Bacteria</taxon>
        <taxon>Bacillati</taxon>
        <taxon>Actinomycetota</taxon>
        <taxon>Actinomycetes</taxon>
        <taxon>Propionibacteriales</taxon>
        <taxon>Nocardioidaceae</taxon>
        <taxon>Nocardioides</taxon>
    </lineage>
</organism>
<dbReference type="GO" id="GO:0006729">
    <property type="term" value="P:tetrahydrobiopterin biosynthetic process"/>
    <property type="evidence" value="ECO:0007669"/>
    <property type="project" value="InterPro"/>
</dbReference>
<dbReference type="PANTHER" id="PTHR35908">
    <property type="entry name" value="HYPOTHETICAL FUSION PROTEIN"/>
    <property type="match status" value="1"/>
</dbReference>
<proteinExistence type="inferred from homology"/>
<protein>
    <recommendedName>
        <fullName evidence="4">Putative pterin-4-alpha-carbinolamine dehydratase</fullName>
        <ecNumber evidence="3">4.2.1.96</ecNumber>
    </recommendedName>
</protein>
<dbReference type="Pfam" id="PF18029">
    <property type="entry name" value="Glyoxalase_6"/>
    <property type="match status" value="1"/>
</dbReference>
<evidence type="ECO:0000313" key="7">
    <source>
        <dbReference type="EMBL" id="SDC69841.1"/>
    </source>
</evidence>
<accession>A0A1G6NQ93</accession>
<dbReference type="AlphaFoldDB" id="A0A1G6NQ93"/>
<reference evidence="7 8" key="1">
    <citation type="submission" date="2016-10" db="EMBL/GenBank/DDBJ databases">
        <authorList>
            <person name="de Groot N.N."/>
        </authorList>
    </citation>
    <scope>NUCLEOTIDE SEQUENCE [LARGE SCALE GENOMIC DNA]</scope>
    <source>
        <strain evidence="7 8">CGMCC 4.6858</strain>
    </source>
</reference>
<gene>
    <name evidence="7" type="ORF">SAMN05421872_103332</name>
</gene>
<dbReference type="Gene3D" id="3.30.1360.20">
    <property type="entry name" value="Transcriptional coactivator/pterin dehydratase"/>
    <property type="match status" value="1"/>
</dbReference>
<dbReference type="RefSeq" id="WP_090853099.1">
    <property type="nucleotide sequence ID" value="NZ_FMZM01000003.1"/>
</dbReference>
<comment type="similarity">
    <text evidence="2">Belongs to the pterin-4-alpha-carbinolamine dehydratase family.</text>
</comment>
<dbReference type="Gene3D" id="3.10.180.10">
    <property type="entry name" value="2,3-Dihydroxybiphenyl 1,2-Dioxygenase, domain 1"/>
    <property type="match status" value="1"/>
</dbReference>
<feature type="domain" description="Glyoxalase-like" evidence="6">
    <location>
        <begin position="114"/>
        <end position="219"/>
    </location>
</feature>
<dbReference type="CDD" id="cd00488">
    <property type="entry name" value="PCD_DCoH"/>
    <property type="match status" value="1"/>
</dbReference>
<dbReference type="InterPro" id="IPR001533">
    <property type="entry name" value="Pterin_deHydtase"/>
</dbReference>
<dbReference type="EMBL" id="FMZM01000003">
    <property type="protein sequence ID" value="SDC69841.1"/>
    <property type="molecule type" value="Genomic_DNA"/>
</dbReference>
<dbReference type="SUPFAM" id="SSF55248">
    <property type="entry name" value="PCD-like"/>
    <property type="match status" value="1"/>
</dbReference>
<name>A0A1G6NQ93_9ACTN</name>
<evidence type="ECO:0000259" key="6">
    <source>
        <dbReference type="Pfam" id="PF18029"/>
    </source>
</evidence>
<dbReference type="InterPro" id="IPR041581">
    <property type="entry name" value="Glyoxalase_6"/>
</dbReference>
<dbReference type="InterPro" id="IPR029068">
    <property type="entry name" value="Glyas_Bleomycin-R_OHBP_Dase"/>
</dbReference>
<dbReference type="GO" id="GO:0008124">
    <property type="term" value="F:4-alpha-hydroxytetrahydrobiopterin dehydratase activity"/>
    <property type="evidence" value="ECO:0007669"/>
    <property type="project" value="UniProtKB-EC"/>
</dbReference>
<evidence type="ECO:0000256" key="5">
    <source>
        <dbReference type="ARBA" id="ARBA00023239"/>
    </source>
</evidence>
<dbReference type="InterPro" id="IPR036428">
    <property type="entry name" value="PCD_sf"/>
</dbReference>
<keyword evidence="5" id="KW-0456">Lyase</keyword>